<protein>
    <recommendedName>
        <fullName evidence="5">Leucine-binding protein domain-containing protein</fullName>
    </recommendedName>
</protein>
<comment type="similarity">
    <text evidence="1">Belongs to the leucine-binding protein family.</text>
</comment>
<dbReference type="InterPro" id="IPR028081">
    <property type="entry name" value="Leu-bd"/>
</dbReference>
<evidence type="ECO:0000313" key="7">
    <source>
        <dbReference type="Proteomes" id="UP001500957"/>
    </source>
</evidence>
<dbReference type="Pfam" id="PF13458">
    <property type="entry name" value="Peripla_BP_6"/>
    <property type="match status" value="1"/>
</dbReference>
<evidence type="ECO:0000256" key="1">
    <source>
        <dbReference type="ARBA" id="ARBA00010062"/>
    </source>
</evidence>
<evidence type="ECO:0000256" key="2">
    <source>
        <dbReference type="ARBA" id="ARBA00022729"/>
    </source>
</evidence>
<evidence type="ECO:0000256" key="3">
    <source>
        <dbReference type="SAM" id="MobiDB-lite"/>
    </source>
</evidence>
<proteinExistence type="inferred from homology"/>
<dbReference type="PANTHER" id="PTHR47235">
    <property type="entry name" value="BLR6548 PROTEIN"/>
    <property type="match status" value="1"/>
</dbReference>
<organism evidence="6 7">
    <name type="scientific">Sporichthya brevicatena</name>
    <dbReference type="NCBI Taxonomy" id="171442"/>
    <lineage>
        <taxon>Bacteria</taxon>
        <taxon>Bacillati</taxon>
        <taxon>Actinomycetota</taxon>
        <taxon>Actinomycetes</taxon>
        <taxon>Sporichthyales</taxon>
        <taxon>Sporichthyaceae</taxon>
        <taxon>Sporichthya</taxon>
    </lineage>
</organism>
<dbReference type="EMBL" id="BAAAHE010000016">
    <property type="protein sequence ID" value="GAA0619491.1"/>
    <property type="molecule type" value="Genomic_DNA"/>
</dbReference>
<dbReference type="RefSeq" id="WP_344604679.1">
    <property type="nucleotide sequence ID" value="NZ_BAAAHE010000016.1"/>
</dbReference>
<dbReference type="InterPro" id="IPR028082">
    <property type="entry name" value="Peripla_BP_I"/>
</dbReference>
<dbReference type="CDD" id="cd06341">
    <property type="entry name" value="PBP1_ABC_ligand_binding-like"/>
    <property type="match status" value="1"/>
</dbReference>
<feature type="signal peptide" evidence="4">
    <location>
        <begin position="1"/>
        <end position="22"/>
    </location>
</feature>
<keyword evidence="7" id="KW-1185">Reference proteome</keyword>
<evidence type="ECO:0000256" key="4">
    <source>
        <dbReference type="SAM" id="SignalP"/>
    </source>
</evidence>
<accession>A0ABP3RWS9</accession>
<keyword evidence="2 4" id="KW-0732">Signal</keyword>
<dbReference type="Gene3D" id="3.40.50.2300">
    <property type="match status" value="2"/>
</dbReference>
<dbReference type="PROSITE" id="PS51257">
    <property type="entry name" value="PROKAR_LIPOPROTEIN"/>
    <property type="match status" value="1"/>
</dbReference>
<gene>
    <name evidence="6" type="ORF">GCM10009547_22450</name>
</gene>
<comment type="caution">
    <text evidence="6">The sequence shown here is derived from an EMBL/GenBank/DDBJ whole genome shotgun (WGS) entry which is preliminary data.</text>
</comment>
<reference evidence="7" key="1">
    <citation type="journal article" date="2019" name="Int. J. Syst. Evol. Microbiol.">
        <title>The Global Catalogue of Microorganisms (GCM) 10K type strain sequencing project: providing services to taxonomists for standard genome sequencing and annotation.</title>
        <authorList>
            <consortium name="The Broad Institute Genomics Platform"/>
            <consortium name="The Broad Institute Genome Sequencing Center for Infectious Disease"/>
            <person name="Wu L."/>
            <person name="Ma J."/>
        </authorList>
    </citation>
    <scope>NUCLEOTIDE SEQUENCE [LARGE SCALE GENOMIC DNA]</scope>
    <source>
        <strain evidence="7">JCM 10671</strain>
    </source>
</reference>
<name>A0ABP3RWS9_9ACTN</name>
<evidence type="ECO:0000259" key="5">
    <source>
        <dbReference type="Pfam" id="PF13458"/>
    </source>
</evidence>
<sequence>MKRLVAIAAAAVVLLSGCGTRASDAEIQAGAGGGPVPLPESVIAELQGALPAAQPGAPVVGLPSGVVPPSALPGGAVPETAPGTSGATGTTDTPAAGAPAAGREPASSAVAPAATCTTKGAPVTIGQVGTYSGVTGAISAPGRTALAVWGQDVNARGGLACHPVTILNRDDGGDPSRSAALVKELVAQHRILALVGSTVAFSAAGFRSAVEAEKIPAIGGELIAPEWHESPWMFPQGASIGDQIIGIIKQGVEAGKKKLAYLYCVEVGACTYADKILKGGGAKRAGAEIVYSSAISITQTDFTAQCQNAKNAGAEQIALGMDGSAMIRLARSCASLGYKPLFSGVGGTISPGQATDTLLRSFNLATATSVAPWLLDDTPGLKKYQAAMKRYAPSLDPDGASISVWTSAALLERAVELGGNGALTTELIVTGLGKLKNETLGGLTGPLTYKPGQAKAPSSGCLFYELLTPQGWTAPRGSKLQCI</sequence>
<feature type="region of interest" description="Disordered" evidence="3">
    <location>
        <begin position="71"/>
        <end position="106"/>
    </location>
</feature>
<feature type="chain" id="PRO_5046848209" description="Leucine-binding protein domain-containing protein" evidence="4">
    <location>
        <begin position="23"/>
        <end position="483"/>
    </location>
</feature>
<feature type="domain" description="Leucine-binding protein" evidence="5">
    <location>
        <begin position="122"/>
        <end position="449"/>
    </location>
</feature>
<dbReference type="SUPFAM" id="SSF53822">
    <property type="entry name" value="Periplasmic binding protein-like I"/>
    <property type="match status" value="1"/>
</dbReference>
<dbReference type="PANTHER" id="PTHR47235:SF1">
    <property type="entry name" value="BLR6548 PROTEIN"/>
    <property type="match status" value="1"/>
</dbReference>
<evidence type="ECO:0000313" key="6">
    <source>
        <dbReference type="EMBL" id="GAA0619491.1"/>
    </source>
</evidence>
<feature type="compositionally biased region" description="Low complexity" evidence="3">
    <location>
        <begin position="78"/>
        <end position="106"/>
    </location>
</feature>
<dbReference type="Proteomes" id="UP001500957">
    <property type="component" value="Unassembled WGS sequence"/>
</dbReference>